<dbReference type="AlphaFoldDB" id="A0A8J8SXN6"/>
<proteinExistence type="predicted"/>
<accession>A0A8J8SXN6</accession>
<evidence type="ECO:0000313" key="2">
    <source>
        <dbReference type="Proteomes" id="UP000785679"/>
    </source>
</evidence>
<protein>
    <submittedName>
        <fullName evidence="1">Uncharacterized protein</fullName>
    </submittedName>
</protein>
<evidence type="ECO:0000313" key="1">
    <source>
        <dbReference type="EMBL" id="TNV74136.1"/>
    </source>
</evidence>
<organism evidence="1 2">
    <name type="scientific">Halteria grandinella</name>
    <dbReference type="NCBI Taxonomy" id="5974"/>
    <lineage>
        <taxon>Eukaryota</taxon>
        <taxon>Sar</taxon>
        <taxon>Alveolata</taxon>
        <taxon>Ciliophora</taxon>
        <taxon>Intramacronucleata</taxon>
        <taxon>Spirotrichea</taxon>
        <taxon>Stichotrichia</taxon>
        <taxon>Sporadotrichida</taxon>
        <taxon>Halteriidae</taxon>
        <taxon>Halteria</taxon>
    </lineage>
</organism>
<name>A0A8J8SXN6_HALGN</name>
<reference evidence="1" key="1">
    <citation type="submission" date="2019-06" db="EMBL/GenBank/DDBJ databases">
        <authorList>
            <person name="Zheng W."/>
        </authorList>
    </citation>
    <scope>NUCLEOTIDE SEQUENCE</scope>
    <source>
        <strain evidence="1">QDHG01</strain>
    </source>
</reference>
<gene>
    <name evidence="1" type="ORF">FGO68_gene4790</name>
</gene>
<dbReference type="EMBL" id="RRYP01017396">
    <property type="protein sequence ID" value="TNV74136.1"/>
    <property type="molecule type" value="Genomic_DNA"/>
</dbReference>
<sequence>MIVYSQKLMIWQTFAMYDIINIQQIESLLASLPQNLAKLRINLQKSLDQVRRKTKQFECFQNQAKLALQIVQDD</sequence>
<keyword evidence="2" id="KW-1185">Reference proteome</keyword>
<comment type="caution">
    <text evidence="1">The sequence shown here is derived from an EMBL/GenBank/DDBJ whole genome shotgun (WGS) entry which is preliminary data.</text>
</comment>
<dbReference type="Proteomes" id="UP000785679">
    <property type="component" value="Unassembled WGS sequence"/>
</dbReference>